<dbReference type="Pfam" id="PF16859">
    <property type="entry name" value="TetR_C_11"/>
    <property type="match status" value="1"/>
</dbReference>
<dbReference type="InterPro" id="IPR011075">
    <property type="entry name" value="TetR_C"/>
</dbReference>
<dbReference type="Pfam" id="PF00440">
    <property type="entry name" value="TetR_N"/>
    <property type="match status" value="1"/>
</dbReference>
<dbReference type="Proteomes" id="UP001500305">
    <property type="component" value="Unassembled WGS sequence"/>
</dbReference>
<keyword evidence="3" id="KW-0804">Transcription</keyword>
<evidence type="ECO:0000256" key="3">
    <source>
        <dbReference type="ARBA" id="ARBA00023163"/>
    </source>
</evidence>
<keyword evidence="1" id="KW-0805">Transcription regulation</keyword>
<dbReference type="InterPro" id="IPR001647">
    <property type="entry name" value="HTH_TetR"/>
</dbReference>
<evidence type="ECO:0000256" key="1">
    <source>
        <dbReference type="ARBA" id="ARBA00023015"/>
    </source>
</evidence>
<dbReference type="Gene3D" id="1.10.357.10">
    <property type="entry name" value="Tetracycline Repressor, domain 2"/>
    <property type="match status" value="1"/>
</dbReference>
<dbReference type="SUPFAM" id="SSF48498">
    <property type="entry name" value="Tetracyclin repressor-like, C-terminal domain"/>
    <property type="match status" value="1"/>
</dbReference>
<proteinExistence type="predicted"/>
<keyword evidence="2 4" id="KW-0238">DNA-binding</keyword>
<dbReference type="PANTHER" id="PTHR30055:SF148">
    <property type="entry name" value="TETR-FAMILY TRANSCRIPTIONAL REGULATOR"/>
    <property type="match status" value="1"/>
</dbReference>
<evidence type="ECO:0000259" key="5">
    <source>
        <dbReference type="PROSITE" id="PS50977"/>
    </source>
</evidence>
<evidence type="ECO:0000313" key="6">
    <source>
        <dbReference type="EMBL" id="GAA2252864.1"/>
    </source>
</evidence>
<dbReference type="PANTHER" id="PTHR30055">
    <property type="entry name" value="HTH-TYPE TRANSCRIPTIONAL REGULATOR RUTR"/>
    <property type="match status" value="1"/>
</dbReference>
<comment type="caution">
    <text evidence="6">The sequence shown here is derived from an EMBL/GenBank/DDBJ whole genome shotgun (WGS) entry which is preliminary data.</text>
</comment>
<dbReference type="InterPro" id="IPR009057">
    <property type="entry name" value="Homeodomain-like_sf"/>
</dbReference>
<dbReference type="RefSeq" id="WP_344637867.1">
    <property type="nucleotide sequence ID" value="NZ_BAAATR010000017.1"/>
</dbReference>
<protein>
    <submittedName>
        <fullName evidence="6">TetR/AcrR family transcriptional regulator</fullName>
    </submittedName>
</protein>
<reference evidence="6 7" key="1">
    <citation type="journal article" date="2019" name="Int. J. Syst. Evol. Microbiol.">
        <title>The Global Catalogue of Microorganisms (GCM) 10K type strain sequencing project: providing services to taxonomists for standard genome sequencing and annotation.</title>
        <authorList>
            <consortium name="The Broad Institute Genomics Platform"/>
            <consortium name="The Broad Institute Genome Sequencing Center for Infectious Disease"/>
            <person name="Wu L."/>
            <person name="Ma J."/>
        </authorList>
    </citation>
    <scope>NUCLEOTIDE SEQUENCE [LARGE SCALE GENOMIC DNA]</scope>
    <source>
        <strain evidence="6 7">JCM 7356</strain>
    </source>
</reference>
<organism evidence="6 7">
    <name type="scientific">Kitasatospora cystarginea</name>
    <dbReference type="NCBI Taxonomy" id="58350"/>
    <lineage>
        <taxon>Bacteria</taxon>
        <taxon>Bacillati</taxon>
        <taxon>Actinomycetota</taxon>
        <taxon>Actinomycetes</taxon>
        <taxon>Kitasatosporales</taxon>
        <taxon>Streptomycetaceae</taxon>
        <taxon>Kitasatospora</taxon>
    </lineage>
</organism>
<feature type="DNA-binding region" description="H-T-H motif" evidence="4">
    <location>
        <begin position="38"/>
        <end position="57"/>
    </location>
</feature>
<sequence>MPTATPTPRPGGRSARVLADVVAATLAEVSEKPYDQLTVDAVANRSGIHKATLYRRWGGMDGLIAQALTTSAEQPWPIPDTGSVDEDVRLLAHEVYATFTDPELRTTPTALIAAALRSPRGAEALHAFFAARHRQAAEVAVRGVERGELPSGADPVELVRAATAPLYHRLFLTGEPLDEPAATRAAAAALLAARAGLFSPEPQDNSPSPQPR</sequence>
<name>A0ABN3EAZ7_9ACTN</name>
<feature type="domain" description="HTH tetR-type" evidence="5">
    <location>
        <begin position="15"/>
        <end position="75"/>
    </location>
</feature>
<dbReference type="SUPFAM" id="SSF46689">
    <property type="entry name" value="Homeodomain-like"/>
    <property type="match status" value="1"/>
</dbReference>
<keyword evidence="7" id="KW-1185">Reference proteome</keyword>
<dbReference type="InterPro" id="IPR050109">
    <property type="entry name" value="HTH-type_TetR-like_transc_reg"/>
</dbReference>
<dbReference type="Gene3D" id="1.10.10.60">
    <property type="entry name" value="Homeodomain-like"/>
    <property type="match status" value="1"/>
</dbReference>
<dbReference type="InterPro" id="IPR036271">
    <property type="entry name" value="Tet_transcr_reg_TetR-rel_C_sf"/>
</dbReference>
<evidence type="ECO:0000256" key="2">
    <source>
        <dbReference type="ARBA" id="ARBA00023125"/>
    </source>
</evidence>
<accession>A0ABN3EAZ7</accession>
<dbReference type="EMBL" id="BAAATR010000017">
    <property type="protein sequence ID" value="GAA2252864.1"/>
    <property type="molecule type" value="Genomic_DNA"/>
</dbReference>
<evidence type="ECO:0000313" key="7">
    <source>
        <dbReference type="Proteomes" id="UP001500305"/>
    </source>
</evidence>
<dbReference type="PROSITE" id="PS50977">
    <property type="entry name" value="HTH_TETR_2"/>
    <property type="match status" value="1"/>
</dbReference>
<evidence type="ECO:0000256" key="4">
    <source>
        <dbReference type="PROSITE-ProRule" id="PRU00335"/>
    </source>
</evidence>
<gene>
    <name evidence="6" type="ORF">GCM10010430_40770</name>
</gene>